<dbReference type="EMBL" id="VSSQ01018200">
    <property type="protein sequence ID" value="MPM61184.1"/>
    <property type="molecule type" value="Genomic_DNA"/>
</dbReference>
<evidence type="ECO:0000313" key="1">
    <source>
        <dbReference type="EMBL" id="MPM61184.1"/>
    </source>
</evidence>
<accession>A0A645BHF9</accession>
<comment type="caution">
    <text evidence="1">The sequence shown here is derived from an EMBL/GenBank/DDBJ whole genome shotgun (WGS) entry which is preliminary data.</text>
</comment>
<reference evidence="1" key="1">
    <citation type="submission" date="2019-08" db="EMBL/GenBank/DDBJ databases">
        <authorList>
            <person name="Kucharzyk K."/>
            <person name="Murdoch R.W."/>
            <person name="Higgins S."/>
            <person name="Loffler F."/>
        </authorList>
    </citation>
    <scope>NUCLEOTIDE SEQUENCE</scope>
</reference>
<gene>
    <name evidence="1" type="ORF">SDC9_108040</name>
</gene>
<proteinExistence type="predicted"/>
<name>A0A645BHF9_9ZZZZ</name>
<organism evidence="1">
    <name type="scientific">bioreactor metagenome</name>
    <dbReference type="NCBI Taxonomy" id="1076179"/>
    <lineage>
        <taxon>unclassified sequences</taxon>
        <taxon>metagenomes</taxon>
        <taxon>ecological metagenomes</taxon>
    </lineage>
</organism>
<protein>
    <submittedName>
        <fullName evidence="1">Uncharacterized protein</fullName>
    </submittedName>
</protein>
<dbReference type="AlphaFoldDB" id="A0A645BHF9"/>
<sequence length="86" mass="9886">MFYRYPVQKPFDAVGMIVVIMSQYQIIDRCNTRKRHLTDYALIRSALCIRCSAVDQSSFIGCLYHGGRSVSHIDKGYLRALMHPVC</sequence>